<keyword evidence="1" id="KW-0812">Transmembrane</keyword>
<keyword evidence="1" id="KW-1133">Transmembrane helix</keyword>
<feature type="transmembrane region" description="Helical" evidence="1">
    <location>
        <begin position="280"/>
        <end position="305"/>
    </location>
</feature>
<dbReference type="EMBL" id="SJPY01000010">
    <property type="protein sequence ID" value="TWU35329.1"/>
    <property type="molecule type" value="Genomic_DNA"/>
</dbReference>
<dbReference type="SUPFAM" id="SSF53448">
    <property type="entry name" value="Nucleotide-diphospho-sugar transferases"/>
    <property type="match status" value="1"/>
</dbReference>
<sequence>MLSLTVGSGVVAFFSICIAIAFLRVLMVTRWLTAKNPIDDSPRCVDVIIPARNEEQDLRHAVESIQKQRSVSIRVVIINDHSTDETASIAKSLAESDDRIGVINDPTLRDGWFGKANAMQHGLAATSQSLLIFTDADVLHHRDSFAEAILEMERREDHFLSLFPTVELESFWENVLVPHLMIAGMVAFLHRRLEDPRSPHAVAAGAFILVQRDALEAIGGLESVKNEALDDVKLAQRIKQNGYQTGFCFAPDLIRVRLFKSNRDAFWGFTKNILSPFNPVWLAIPFMFLPIFVYASPLLAIAAGLYQHETLMVAIGIFAYVTQAIVLVPATRLCRLKWYKALCFPIAALPITCCIIKAYYHHYIDRGVKWRGRVMQK</sequence>
<feature type="transmembrane region" description="Helical" evidence="1">
    <location>
        <begin position="311"/>
        <end position="330"/>
    </location>
</feature>
<dbReference type="InterPro" id="IPR001173">
    <property type="entry name" value="Glyco_trans_2-like"/>
</dbReference>
<evidence type="ECO:0000256" key="1">
    <source>
        <dbReference type="SAM" id="Phobius"/>
    </source>
</evidence>
<dbReference type="PANTHER" id="PTHR43646:SF3">
    <property type="entry name" value="SLR1566 PROTEIN"/>
    <property type="match status" value="1"/>
</dbReference>
<keyword evidence="4" id="KW-1185">Reference proteome</keyword>
<keyword evidence="1" id="KW-0472">Membrane</keyword>
<dbReference type="PANTHER" id="PTHR43646">
    <property type="entry name" value="GLYCOSYLTRANSFERASE"/>
    <property type="match status" value="1"/>
</dbReference>
<feature type="transmembrane region" description="Helical" evidence="1">
    <location>
        <begin position="6"/>
        <end position="26"/>
    </location>
</feature>
<dbReference type="RefSeq" id="WP_146602504.1">
    <property type="nucleotide sequence ID" value="NZ_SJPY01000010.1"/>
</dbReference>
<dbReference type="Gene3D" id="3.90.550.10">
    <property type="entry name" value="Spore Coat Polysaccharide Biosynthesis Protein SpsA, Chain A"/>
    <property type="match status" value="1"/>
</dbReference>
<evidence type="ECO:0000259" key="2">
    <source>
        <dbReference type="Pfam" id="PF00535"/>
    </source>
</evidence>
<gene>
    <name evidence="3" type="primary">crtQ_1</name>
    <name evidence="3" type="ORF">Q31b_54250</name>
</gene>
<evidence type="ECO:0000313" key="4">
    <source>
        <dbReference type="Proteomes" id="UP000315471"/>
    </source>
</evidence>
<accession>A0A5C6DKB7</accession>
<proteinExistence type="predicted"/>
<organism evidence="3 4">
    <name type="scientific">Novipirellula aureliae</name>
    <dbReference type="NCBI Taxonomy" id="2527966"/>
    <lineage>
        <taxon>Bacteria</taxon>
        <taxon>Pseudomonadati</taxon>
        <taxon>Planctomycetota</taxon>
        <taxon>Planctomycetia</taxon>
        <taxon>Pirellulales</taxon>
        <taxon>Pirellulaceae</taxon>
        <taxon>Novipirellula</taxon>
    </lineage>
</organism>
<protein>
    <submittedName>
        <fullName evidence="3">4,4'-diaponeurosporenoate glycosyltransferase</fullName>
        <ecNumber evidence="3">2.4.1.-</ecNumber>
    </submittedName>
</protein>
<dbReference type="Pfam" id="PF00535">
    <property type="entry name" value="Glycos_transf_2"/>
    <property type="match status" value="1"/>
</dbReference>
<name>A0A5C6DKB7_9BACT</name>
<feature type="transmembrane region" description="Helical" evidence="1">
    <location>
        <begin position="342"/>
        <end position="360"/>
    </location>
</feature>
<keyword evidence="3" id="KW-0808">Transferase</keyword>
<dbReference type="OrthoDB" id="9806525at2"/>
<comment type="caution">
    <text evidence="3">The sequence shown here is derived from an EMBL/GenBank/DDBJ whole genome shotgun (WGS) entry which is preliminary data.</text>
</comment>
<dbReference type="GO" id="GO:0016757">
    <property type="term" value="F:glycosyltransferase activity"/>
    <property type="evidence" value="ECO:0007669"/>
    <property type="project" value="UniProtKB-KW"/>
</dbReference>
<dbReference type="EC" id="2.4.1.-" evidence="3"/>
<keyword evidence="3" id="KW-0328">Glycosyltransferase</keyword>
<evidence type="ECO:0000313" key="3">
    <source>
        <dbReference type="EMBL" id="TWU35329.1"/>
    </source>
</evidence>
<dbReference type="CDD" id="cd00761">
    <property type="entry name" value="Glyco_tranf_GTA_type"/>
    <property type="match status" value="1"/>
</dbReference>
<dbReference type="InterPro" id="IPR029044">
    <property type="entry name" value="Nucleotide-diphossugar_trans"/>
</dbReference>
<feature type="domain" description="Glycosyltransferase 2-like" evidence="2">
    <location>
        <begin position="47"/>
        <end position="216"/>
    </location>
</feature>
<reference evidence="3 4" key="1">
    <citation type="submission" date="2019-02" db="EMBL/GenBank/DDBJ databases">
        <title>Deep-cultivation of Planctomycetes and their phenomic and genomic characterization uncovers novel biology.</title>
        <authorList>
            <person name="Wiegand S."/>
            <person name="Jogler M."/>
            <person name="Boedeker C."/>
            <person name="Pinto D."/>
            <person name="Vollmers J."/>
            <person name="Rivas-Marin E."/>
            <person name="Kohn T."/>
            <person name="Peeters S.H."/>
            <person name="Heuer A."/>
            <person name="Rast P."/>
            <person name="Oberbeckmann S."/>
            <person name="Bunk B."/>
            <person name="Jeske O."/>
            <person name="Meyerdierks A."/>
            <person name="Storesund J.E."/>
            <person name="Kallscheuer N."/>
            <person name="Luecker S."/>
            <person name="Lage O.M."/>
            <person name="Pohl T."/>
            <person name="Merkel B.J."/>
            <person name="Hornburger P."/>
            <person name="Mueller R.-W."/>
            <person name="Bruemmer F."/>
            <person name="Labrenz M."/>
            <person name="Spormann A.M."/>
            <person name="Op Den Camp H."/>
            <person name="Overmann J."/>
            <person name="Amann R."/>
            <person name="Jetten M.S.M."/>
            <person name="Mascher T."/>
            <person name="Medema M.H."/>
            <person name="Devos D.P."/>
            <person name="Kaster A.-K."/>
            <person name="Ovreas L."/>
            <person name="Rohde M."/>
            <person name="Galperin M.Y."/>
            <person name="Jogler C."/>
        </authorList>
    </citation>
    <scope>NUCLEOTIDE SEQUENCE [LARGE SCALE GENOMIC DNA]</scope>
    <source>
        <strain evidence="3 4">Q31b</strain>
    </source>
</reference>
<dbReference type="AlphaFoldDB" id="A0A5C6DKB7"/>
<dbReference type="Proteomes" id="UP000315471">
    <property type="component" value="Unassembled WGS sequence"/>
</dbReference>